<protein>
    <submittedName>
        <fullName evidence="8">Transporter</fullName>
    </submittedName>
</protein>
<dbReference type="Pfam" id="PF03349">
    <property type="entry name" value="Toluene_X"/>
    <property type="match status" value="1"/>
</dbReference>
<dbReference type="EMBL" id="RQHV01000050">
    <property type="protein sequence ID" value="TGN09848.1"/>
    <property type="molecule type" value="Genomic_DNA"/>
</dbReference>
<dbReference type="GO" id="GO:0009279">
    <property type="term" value="C:cell outer membrane"/>
    <property type="evidence" value="ECO:0007669"/>
    <property type="project" value="UniProtKB-SubCell"/>
</dbReference>
<gene>
    <name evidence="8" type="ORF">EHS11_12300</name>
</gene>
<keyword evidence="7" id="KW-0998">Cell outer membrane</keyword>
<dbReference type="InterPro" id="IPR005017">
    <property type="entry name" value="OMPP1/FadL/TodX"/>
</dbReference>
<keyword evidence="9" id="KW-1185">Reference proteome</keyword>
<dbReference type="Gene3D" id="2.40.160.60">
    <property type="entry name" value="Outer membrane protein transport protein (OMPP1/FadL/TodX)"/>
    <property type="match status" value="1"/>
</dbReference>
<dbReference type="OrthoDB" id="340173at2"/>
<comment type="similarity">
    <text evidence="2">Belongs to the OmpP1/FadL family.</text>
</comment>
<keyword evidence="6" id="KW-0472">Membrane</keyword>
<keyword evidence="3" id="KW-1134">Transmembrane beta strand</keyword>
<dbReference type="SUPFAM" id="SSF56935">
    <property type="entry name" value="Porins"/>
    <property type="match status" value="1"/>
</dbReference>
<evidence type="ECO:0000256" key="7">
    <source>
        <dbReference type="ARBA" id="ARBA00023237"/>
    </source>
</evidence>
<evidence type="ECO:0000256" key="5">
    <source>
        <dbReference type="ARBA" id="ARBA00022729"/>
    </source>
</evidence>
<dbReference type="AlphaFoldDB" id="A0A4R9LMX1"/>
<dbReference type="RefSeq" id="WP_135764698.1">
    <property type="nucleotide sequence ID" value="NZ_RQHV01000050.1"/>
</dbReference>
<sequence>MFTKYRKKKSFCIRRHFSSFPFFLFYLTFFVSESNFAITGSGRSSINARYEGLGGLNTALGGSPIDVSLNPANLYLTKGRKIEFGGTGTFTQAVMKDRFLDKNPELIYGNTQERQGIGVAPYFAAKLPITDKIDYGFAFYVVGGGPGGTDRIDRNTPTGQSVNQWAKINLPSPLGDSSRIKETTINDSLLIKVANGASVQFGKLSLGATVEINYGRQSRTQKYFDASGRIEIPGQGYQYESKKQVLALGGIFGLNYSFTDWFRMGYSYQSKVKLPLNGNYSIGVNDPQFYEHAGVSFAYSLPEKHSLGFAYSSESIKFGVDFTYVNYKSYLKSVKQSLEHPWFVSPFGNSANVNASLNYQNQTGITLGLEHKLTQEWVYRLGYCYNTPITSAAGANGSAGIIFSLSHTVSAGFSYITGPWSFDLGASYSPPGKNIEGAGGSDWALLHGYKGDKDFNFGGYSFQTKALAVVGLTFGMTRSFDP</sequence>
<name>A0A4R9LMX1_9LEPT</name>
<comment type="subcellular location">
    <subcellularLocation>
        <location evidence="1">Cell outer membrane</location>
        <topology evidence="1">Multi-pass membrane protein</topology>
    </subcellularLocation>
</comment>
<evidence type="ECO:0000256" key="2">
    <source>
        <dbReference type="ARBA" id="ARBA00008163"/>
    </source>
</evidence>
<dbReference type="Proteomes" id="UP000298264">
    <property type="component" value="Unassembled WGS sequence"/>
</dbReference>
<dbReference type="PANTHER" id="PTHR35093">
    <property type="entry name" value="OUTER MEMBRANE PROTEIN NMB0088-RELATED"/>
    <property type="match status" value="1"/>
</dbReference>
<evidence type="ECO:0000256" key="4">
    <source>
        <dbReference type="ARBA" id="ARBA00022692"/>
    </source>
</evidence>
<reference evidence="8" key="1">
    <citation type="journal article" date="2019" name="PLoS Negl. Trop. Dis.">
        <title>Revisiting the worldwide diversity of Leptospira species in the environment.</title>
        <authorList>
            <person name="Vincent A.T."/>
            <person name="Schiettekatte O."/>
            <person name="Bourhy P."/>
            <person name="Veyrier F.J."/>
            <person name="Picardeau M."/>
        </authorList>
    </citation>
    <scope>NUCLEOTIDE SEQUENCE [LARGE SCALE GENOMIC DNA]</scope>
    <source>
        <strain evidence="8">201400974</strain>
    </source>
</reference>
<organism evidence="8 9">
    <name type="scientific">Leptospira ilyithenensis</name>
    <dbReference type="NCBI Taxonomy" id="2484901"/>
    <lineage>
        <taxon>Bacteria</taxon>
        <taxon>Pseudomonadati</taxon>
        <taxon>Spirochaetota</taxon>
        <taxon>Spirochaetia</taxon>
        <taxon>Leptospirales</taxon>
        <taxon>Leptospiraceae</taxon>
        <taxon>Leptospira</taxon>
    </lineage>
</organism>
<comment type="caution">
    <text evidence="8">The sequence shown here is derived from an EMBL/GenBank/DDBJ whole genome shotgun (WGS) entry which is preliminary data.</text>
</comment>
<dbReference type="GO" id="GO:0015483">
    <property type="term" value="F:long-chain fatty acid transporting porin activity"/>
    <property type="evidence" value="ECO:0007669"/>
    <property type="project" value="TreeGrafter"/>
</dbReference>
<keyword evidence="4" id="KW-0812">Transmembrane</keyword>
<evidence type="ECO:0000313" key="9">
    <source>
        <dbReference type="Proteomes" id="UP000298264"/>
    </source>
</evidence>
<proteinExistence type="inferred from homology"/>
<evidence type="ECO:0000256" key="6">
    <source>
        <dbReference type="ARBA" id="ARBA00023136"/>
    </source>
</evidence>
<evidence type="ECO:0000256" key="3">
    <source>
        <dbReference type="ARBA" id="ARBA00022452"/>
    </source>
</evidence>
<evidence type="ECO:0000313" key="8">
    <source>
        <dbReference type="EMBL" id="TGN09848.1"/>
    </source>
</evidence>
<dbReference type="PANTHER" id="PTHR35093:SF8">
    <property type="entry name" value="OUTER MEMBRANE PROTEIN NMB0088-RELATED"/>
    <property type="match status" value="1"/>
</dbReference>
<accession>A0A4R9LMX1</accession>
<evidence type="ECO:0000256" key="1">
    <source>
        <dbReference type="ARBA" id="ARBA00004571"/>
    </source>
</evidence>
<keyword evidence="5" id="KW-0732">Signal</keyword>